<reference evidence="2 3" key="1">
    <citation type="submission" date="2019-10" db="EMBL/GenBank/DDBJ databases">
        <title>Whole genome shotgun sequence of Acrocarpospora corrugata NBRC 13972.</title>
        <authorList>
            <person name="Ichikawa N."/>
            <person name="Kimura A."/>
            <person name="Kitahashi Y."/>
            <person name="Komaki H."/>
            <person name="Oguchi A."/>
        </authorList>
    </citation>
    <scope>NUCLEOTIDE SEQUENCE [LARGE SCALE GENOMIC DNA]</scope>
    <source>
        <strain evidence="2 3">NBRC 13972</strain>
    </source>
</reference>
<dbReference type="AlphaFoldDB" id="A0A5M3W5D8"/>
<gene>
    <name evidence="2" type="ORF">Acor_62930</name>
</gene>
<evidence type="ECO:0000313" key="3">
    <source>
        <dbReference type="Proteomes" id="UP000334990"/>
    </source>
</evidence>
<sequence length="57" mass="5497">MRAHALPQAGQAEGADAAGGQAEVDGTAFAGAALPGVGPAFEDFDAVAAGGEVDRQE</sequence>
<comment type="caution">
    <text evidence="2">The sequence shown here is derived from an EMBL/GenBank/DDBJ whole genome shotgun (WGS) entry which is preliminary data.</text>
</comment>
<feature type="region of interest" description="Disordered" evidence="1">
    <location>
        <begin position="1"/>
        <end position="20"/>
    </location>
</feature>
<dbReference type="EMBL" id="BLAD01000079">
    <property type="protein sequence ID" value="GES04225.1"/>
    <property type="molecule type" value="Genomic_DNA"/>
</dbReference>
<feature type="compositionally biased region" description="Low complexity" evidence="1">
    <location>
        <begin position="8"/>
        <end position="20"/>
    </location>
</feature>
<evidence type="ECO:0000313" key="2">
    <source>
        <dbReference type="EMBL" id="GES04225.1"/>
    </source>
</evidence>
<dbReference type="Proteomes" id="UP000334990">
    <property type="component" value="Unassembled WGS sequence"/>
</dbReference>
<keyword evidence="3" id="KW-1185">Reference proteome</keyword>
<accession>A0A5M3W5D8</accession>
<evidence type="ECO:0000256" key="1">
    <source>
        <dbReference type="SAM" id="MobiDB-lite"/>
    </source>
</evidence>
<organism evidence="2 3">
    <name type="scientific">Acrocarpospora corrugata</name>
    <dbReference type="NCBI Taxonomy" id="35763"/>
    <lineage>
        <taxon>Bacteria</taxon>
        <taxon>Bacillati</taxon>
        <taxon>Actinomycetota</taxon>
        <taxon>Actinomycetes</taxon>
        <taxon>Streptosporangiales</taxon>
        <taxon>Streptosporangiaceae</taxon>
        <taxon>Acrocarpospora</taxon>
    </lineage>
</organism>
<name>A0A5M3W5D8_9ACTN</name>
<proteinExistence type="predicted"/>
<protein>
    <submittedName>
        <fullName evidence="2">Uncharacterized protein</fullName>
    </submittedName>
</protein>